<dbReference type="Proteomes" id="UP000092544">
    <property type="component" value="Unassembled WGS sequence"/>
</dbReference>
<evidence type="ECO:0000256" key="4">
    <source>
        <dbReference type="ARBA" id="ARBA00022764"/>
    </source>
</evidence>
<dbReference type="OrthoDB" id="7067274at2"/>
<feature type="domain" description="MucB/RseB N-terminal" evidence="6">
    <location>
        <begin position="29"/>
        <end position="204"/>
    </location>
</feature>
<dbReference type="InterPro" id="IPR038484">
    <property type="entry name" value="MucB/RseB_C_sf"/>
</dbReference>
<comment type="similarity">
    <text evidence="2">Belongs to the RseB family.</text>
</comment>
<comment type="subcellular location">
    <subcellularLocation>
        <location evidence="1">Periplasm</location>
    </subcellularLocation>
</comment>
<evidence type="ECO:0000256" key="3">
    <source>
        <dbReference type="ARBA" id="ARBA00022729"/>
    </source>
</evidence>
<evidence type="ECO:0000313" key="8">
    <source>
        <dbReference type="EMBL" id="SBS32394.1"/>
    </source>
</evidence>
<dbReference type="InterPro" id="IPR033436">
    <property type="entry name" value="MucB/RseB_C"/>
</dbReference>
<dbReference type="InterPro" id="IPR033434">
    <property type="entry name" value="MucB/RseB_N"/>
</dbReference>
<dbReference type="Pfam" id="PF03888">
    <property type="entry name" value="MucB_RseB"/>
    <property type="match status" value="1"/>
</dbReference>
<evidence type="ECO:0000259" key="6">
    <source>
        <dbReference type="Pfam" id="PF03888"/>
    </source>
</evidence>
<gene>
    <name evidence="8" type="primary">mucB</name>
    <name evidence="8" type="ORF">MSP8886_02412</name>
</gene>
<dbReference type="GO" id="GO:0030288">
    <property type="term" value="C:outer membrane-bounded periplasmic space"/>
    <property type="evidence" value="ECO:0007669"/>
    <property type="project" value="TreeGrafter"/>
</dbReference>
<protein>
    <submittedName>
        <fullName evidence="8">Sigma factor AlgU regulatory protein MucB</fullName>
    </submittedName>
</protein>
<dbReference type="GO" id="GO:0032885">
    <property type="term" value="P:regulation of polysaccharide biosynthetic process"/>
    <property type="evidence" value="ECO:0007669"/>
    <property type="project" value="TreeGrafter"/>
</dbReference>
<reference evidence="8 9" key="1">
    <citation type="submission" date="2016-06" db="EMBL/GenBank/DDBJ databases">
        <authorList>
            <person name="Kjaerup R.B."/>
            <person name="Dalgaard T.S."/>
            <person name="Juul-Madsen H.R."/>
        </authorList>
    </citation>
    <scope>NUCLEOTIDE SEQUENCE [LARGE SCALE GENOMIC DNA]</scope>
    <source>
        <strain evidence="8 9">CECT 8886</strain>
    </source>
</reference>
<dbReference type="PANTHER" id="PTHR38782:SF1">
    <property type="entry name" value="SIGMA-E FACTOR REGULATORY PROTEIN RSEB"/>
    <property type="match status" value="1"/>
</dbReference>
<keyword evidence="9" id="KW-1185">Reference proteome</keyword>
<proteinExistence type="inferred from homology"/>
<feature type="signal peptide" evidence="5">
    <location>
        <begin position="1"/>
        <end position="23"/>
    </location>
</feature>
<accession>A0A1A8TIS6</accession>
<evidence type="ECO:0000259" key="7">
    <source>
        <dbReference type="Pfam" id="PF17188"/>
    </source>
</evidence>
<evidence type="ECO:0000256" key="2">
    <source>
        <dbReference type="ARBA" id="ARBA00008150"/>
    </source>
</evidence>
<dbReference type="Pfam" id="PF17188">
    <property type="entry name" value="MucB_RseB_C"/>
    <property type="match status" value="1"/>
</dbReference>
<feature type="domain" description="MucB/RseB C-terminal" evidence="7">
    <location>
        <begin position="222"/>
        <end position="312"/>
    </location>
</feature>
<evidence type="ECO:0000256" key="1">
    <source>
        <dbReference type="ARBA" id="ARBA00004418"/>
    </source>
</evidence>
<dbReference type="PANTHER" id="PTHR38782">
    <property type="match status" value="1"/>
</dbReference>
<dbReference type="InterPro" id="IPR005588">
    <property type="entry name" value="MucB_RseB"/>
</dbReference>
<dbReference type="RefSeq" id="WP_067016714.1">
    <property type="nucleotide sequence ID" value="NZ_FLOB01000005.1"/>
</dbReference>
<dbReference type="PIRSF" id="PIRSF005427">
    <property type="entry name" value="RseB"/>
    <property type="match status" value="1"/>
</dbReference>
<dbReference type="AlphaFoldDB" id="A0A1A8TIS6"/>
<dbReference type="Gene3D" id="2.50.20.10">
    <property type="entry name" value="Lipoprotein localisation LolA/LolB/LppX"/>
    <property type="match status" value="1"/>
</dbReference>
<name>A0A1A8TIS6_9GAMM</name>
<dbReference type="CDD" id="cd16327">
    <property type="entry name" value="RseB"/>
    <property type="match status" value="1"/>
</dbReference>
<keyword evidence="4" id="KW-0574">Periplasm</keyword>
<evidence type="ECO:0000313" key="9">
    <source>
        <dbReference type="Proteomes" id="UP000092544"/>
    </source>
</evidence>
<organism evidence="8 9">
    <name type="scientific">Marinomonas spartinae</name>
    <dbReference type="NCBI Taxonomy" id="1792290"/>
    <lineage>
        <taxon>Bacteria</taxon>
        <taxon>Pseudomonadati</taxon>
        <taxon>Pseudomonadota</taxon>
        <taxon>Gammaproteobacteria</taxon>
        <taxon>Oceanospirillales</taxon>
        <taxon>Oceanospirillaceae</taxon>
        <taxon>Marinomonas</taxon>
    </lineage>
</organism>
<sequence length="321" mass="36682">MKQLRMWSVYLLLICLIPVFAQAKASQPDAAQLFIDMSKSFSNLSYDGIFVHSEENQMNSMRVKHERKEGKEYESLVDLDGQKIKVLRIGDTVICVYPNESYSNKLTIGKAPFDRFKQLDIDRLKQGYRLELSDKMGRIAGRDTRVLKLVPKDSYRYGHELWLDVKNHFLLKHDITDASGKLLDRIQFTAVNFHPNLQRSDFIPKKGEYSEKLTEPMYRAVKSKWTFDWLPPGFALVWPNARAIHQGSTMLLLSDGMASISVFVDTVSKPKATTMMNMGATMAGEKTIKVGKQLYLVTMVGEVPSITIEKLMSVFRPKAKE</sequence>
<dbReference type="EMBL" id="FLOB01000005">
    <property type="protein sequence ID" value="SBS32394.1"/>
    <property type="molecule type" value="Genomic_DNA"/>
</dbReference>
<feature type="chain" id="PRO_5008379068" evidence="5">
    <location>
        <begin position="24"/>
        <end position="321"/>
    </location>
</feature>
<dbReference type="Gene3D" id="3.30.200.100">
    <property type="entry name" value="MucB/RseB, C-terminal domain"/>
    <property type="match status" value="1"/>
</dbReference>
<keyword evidence="3 5" id="KW-0732">Signal</keyword>
<dbReference type="STRING" id="1792290.MSP8886_02412"/>
<evidence type="ECO:0000256" key="5">
    <source>
        <dbReference type="SAM" id="SignalP"/>
    </source>
</evidence>
<dbReference type="GO" id="GO:0045152">
    <property type="term" value="F:antisigma factor binding"/>
    <property type="evidence" value="ECO:0007669"/>
    <property type="project" value="TreeGrafter"/>
</dbReference>